<keyword evidence="2" id="KW-1185">Reference proteome</keyword>
<proteinExistence type="predicted"/>
<protein>
    <submittedName>
        <fullName evidence="1">Uncharacterized protein</fullName>
    </submittedName>
</protein>
<gene>
    <name evidence="1" type="ORF">LPLAT_LOCUS13249</name>
</gene>
<organism evidence="1 2">
    <name type="scientific">Lasius platythorax</name>
    <dbReference type="NCBI Taxonomy" id="488582"/>
    <lineage>
        <taxon>Eukaryota</taxon>
        <taxon>Metazoa</taxon>
        <taxon>Ecdysozoa</taxon>
        <taxon>Arthropoda</taxon>
        <taxon>Hexapoda</taxon>
        <taxon>Insecta</taxon>
        <taxon>Pterygota</taxon>
        <taxon>Neoptera</taxon>
        <taxon>Endopterygota</taxon>
        <taxon>Hymenoptera</taxon>
        <taxon>Apocrita</taxon>
        <taxon>Aculeata</taxon>
        <taxon>Formicoidea</taxon>
        <taxon>Formicidae</taxon>
        <taxon>Formicinae</taxon>
        <taxon>Lasius</taxon>
        <taxon>Lasius</taxon>
    </lineage>
</organism>
<dbReference type="EMBL" id="OZ034831">
    <property type="protein sequence ID" value="CAL1688121.1"/>
    <property type="molecule type" value="Genomic_DNA"/>
</dbReference>
<evidence type="ECO:0000313" key="2">
    <source>
        <dbReference type="Proteomes" id="UP001497644"/>
    </source>
</evidence>
<name>A0AAV2P8Q9_9HYME</name>
<dbReference type="AlphaFoldDB" id="A0AAV2P8Q9"/>
<accession>A0AAV2P8Q9</accession>
<dbReference type="Proteomes" id="UP001497644">
    <property type="component" value="Chromosome 8"/>
</dbReference>
<evidence type="ECO:0000313" key="1">
    <source>
        <dbReference type="EMBL" id="CAL1688121.1"/>
    </source>
</evidence>
<sequence>MKSADDRAISRRSSIVWFRSAFGNEENDRSDNGESSIEAEKSPRIVDVATQSSALFRRIASIQIGAAL</sequence>
<reference evidence="1" key="1">
    <citation type="submission" date="2024-04" db="EMBL/GenBank/DDBJ databases">
        <authorList>
            <consortium name="Molecular Ecology Group"/>
        </authorList>
    </citation>
    <scope>NUCLEOTIDE SEQUENCE</scope>
</reference>